<comment type="caution">
    <text evidence="1">The sequence shown here is derived from an EMBL/GenBank/DDBJ whole genome shotgun (WGS) entry which is preliminary data.</text>
</comment>
<organism evidence="1 2">
    <name type="scientific">Rhodococcus zopfii</name>
    <dbReference type="NCBI Taxonomy" id="43772"/>
    <lineage>
        <taxon>Bacteria</taxon>
        <taxon>Bacillati</taxon>
        <taxon>Actinomycetota</taxon>
        <taxon>Actinomycetes</taxon>
        <taxon>Mycobacteriales</taxon>
        <taxon>Nocardiaceae</taxon>
        <taxon>Rhodococcus</taxon>
    </lineage>
</organism>
<keyword evidence="2" id="KW-1185">Reference proteome</keyword>
<protein>
    <submittedName>
        <fullName evidence="1">Uncharacterized protein</fullName>
    </submittedName>
</protein>
<proteinExistence type="predicted"/>
<gene>
    <name evidence="1" type="ORF">F8M49_24745</name>
</gene>
<reference evidence="1 2" key="1">
    <citation type="submission" date="2019-10" db="EMBL/GenBank/DDBJ databases">
        <title>Draft Genome Assembly of Rhodococcus zopfii DSM44189.</title>
        <authorList>
            <person name="Sutton J.M."/>
            <person name="Akob D.M."/>
            <person name="Bushman T.J."/>
        </authorList>
    </citation>
    <scope>NUCLEOTIDE SEQUENCE [LARGE SCALE GENOMIC DNA]</scope>
    <source>
        <strain evidence="1 2">DSM 44189</strain>
    </source>
</reference>
<evidence type="ECO:0000313" key="2">
    <source>
        <dbReference type="Proteomes" id="UP001275440"/>
    </source>
</evidence>
<name>A0ABU3WUW8_9NOCA</name>
<evidence type="ECO:0000313" key="1">
    <source>
        <dbReference type="EMBL" id="MDV2477796.1"/>
    </source>
</evidence>
<sequence>MPQASSRPGLLHGAPSLASVYLTADRGVVLTGEDLSIGPPETDWGFLIGELGEIGLFESFPIAHHCRALSTIIDTHTAGLDRRSIMAFAQHRSVLHVLDYADTFVATADDLTDELFTLLRSIQWDGILP</sequence>
<accession>A0ABU3WUW8</accession>
<dbReference type="Proteomes" id="UP001275440">
    <property type="component" value="Unassembled WGS sequence"/>
</dbReference>
<dbReference type="EMBL" id="WBMO01000005">
    <property type="protein sequence ID" value="MDV2477796.1"/>
    <property type="molecule type" value="Genomic_DNA"/>
</dbReference>